<protein>
    <submittedName>
        <fullName evidence="2">Uncharacterized protein</fullName>
    </submittedName>
</protein>
<dbReference type="EMBL" id="LQIR01000012">
    <property type="protein sequence ID" value="KUI17875.1"/>
    <property type="molecule type" value="Genomic_DNA"/>
</dbReference>
<comment type="caution">
    <text evidence="2">The sequence shown here is derived from an EMBL/GenBank/DDBJ whole genome shotgun (WGS) entry which is preliminary data.</text>
</comment>
<proteinExistence type="predicted"/>
<evidence type="ECO:0000313" key="3">
    <source>
        <dbReference type="Proteomes" id="UP000053707"/>
    </source>
</evidence>
<reference evidence="2 3" key="1">
    <citation type="submission" date="2016-01" db="EMBL/GenBank/DDBJ databases">
        <authorList>
            <consortium name="TB Trials Study Group"/>
            <person name="Sutton G."/>
            <person name="Brinkac L."/>
            <person name="Sanka R."/>
            <person name="Adams M."/>
            <person name="Lau E.L."/>
            <person name="Macaden R."/>
            <person name="Grewal H.M.S."/>
        </authorList>
    </citation>
    <scope>NUCLEOTIDE SEQUENCE [LARGE SCALE GENOMIC DNA]</scope>
    <source>
        <strain evidence="2 3">IS-1744</strain>
    </source>
</reference>
<organism evidence="2 3">
    <name type="scientific">Mycobacterium lehmannii</name>
    <dbReference type="NCBI Taxonomy" id="2048550"/>
    <lineage>
        <taxon>Bacteria</taxon>
        <taxon>Bacillati</taxon>
        <taxon>Actinomycetota</taxon>
        <taxon>Actinomycetes</taxon>
        <taxon>Mycobacteriales</taxon>
        <taxon>Mycobacteriaceae</taxon>
        <taxon>Mycobacterium</taxon>
    </lineage>
</organism>
<dbReference type="AlphaFoldDB" id="A0A101A911"/>
<feature type="chain" id="PRO_5007092618" evidence="1">
    <location>
        <begin position="34"/>
        <end position="108"/>
    </location>
</feature>
<accession>A0A101A911</accession>
<sequence length="108" mass="11301">MNASRFTAGRLLFAACAVAASGLFLAVAPSAAAQPSDIAPPGPGPTASDVIPAVGVLEGMWQQYVPRNVAPPDQMGAVDRFFNDFVPTATQVSDFFTIIQQFRGPLGY</sequence>
<gene>
    <name evidence="2" type="ORF">AU192_03245</name>
</gene>
<dbReference type="Proteomes" id="UP000053707">
    <property type="component" value="Unassembled WGS sequence"/>
</dbReference>
<name>A0A101A911_9MYCO</name>
<keyword evidence="1" id="KW-0732">Signal</keyword>
<dbReference type="RefSeq" id="WP_133148017.1">
    <property type="nucleotide sequence ID" value="NZ_LQIR01000012.1"/>
</dbReference>
<evidence type="ECO:0000256" key="1">
    <source>
        <dbReference type="SAM" id="SignalP"/>
    </source>
</evidence>
<feature type="signal peptide" evidence="1">
    <location>
        <begin position="1"/>
        <end position="33"/>
    </location>
</feature>
<keyword evidence="3" id="KW-1185">Reference proteome</keyword>
<evidence type="ECO:0000313" key="2">
    <source>
        <dbReference type="EMBL" id="KUI17875.1"/>
    </source>
</evidence>